<evidence type="ECO:0000256" key="1">
    <source>
        <dbReference type="ARBA" id="ARBA00022801"/>
    </source>
</evidence>
<dbReference type="SUPFAM" id="SSF52499">
    <property type="entry name" value="Isochorismatase-like hydrolases"/>
    <property type="match status" value="1"/>
</dbReference>
<feature type="domain" description="Isochorismatase-like" evidence="3">
    <location>
        <begin position="48"/>
        <end position="218"/>
    </location>
</feature>
<feature type="region of interest" description="Disordered" evidence="2">
    <location>
        <begin position="1"/>
        <end position="30"/>
    </location>
</feature>
<organism evidence="4 5">
    <name type="scientific">Roseospira marina</name>
    <dbReference type="NCBI Taxonomy" id="140057"/>
    <lineage>
        <taxon>Bacteria</taxon>
        <taxon>Pseudomonadati</taxon>
        <taxon>Pseudomonadota</taxon>
        <taxon>Alphaproteobacteria</taxon>
        <taxon>Rhodospirillales</taxon>
        <taxon>Rhodospirillaceae</taxon>
        <taxon>Roseospira</taxon>
    </lineage>
</organism>
<comment type="caution">
    <text evidence="4">The sequence shown here is derived from an EMBL/GenBank/DDBJ whole genome shotgun (WGS) entry which is preliminary data.</text>
</comment>
<keyword evidence="5" id="KW-1185">Reference proteome</keyword>
<dbReference type="EMBL" id="VWPJ01000005">
    <property type="protein sequence ID" value="KAA5606141.1"/>
    <property type="molecule type" value="Genomic_DNA"/>
</dbReference>
<evidence type="ECO:0000259" key="3">
    <source>
        <dbReference type="Pfam" id="PF00857"/>
    </source>
</evidence>
<dbReference type="Pfam" id="PF00857">
    <property type="entry name" value="Isochorismatase"/>
    <property type="match status" value="1"/>
</dbReference>
<evidence type="ECO:0000313" key="4">
    <source>
        <dbReference type="EMBL" id="KAA5606141.1"/>
    </source>
</evidence>
<proteinExistence type="predicted"/>
<dbReference type="PANTHER" id="PTHR43540">
    <property type="entry name" value="PEROXYUREIDOACRYLATE/UREIDOACRYLATE AMIDOHYDROLASE-RELATED"/>
    <property type="match status" value="1"/>
</dbReference>
<sequence>MGRCADPCADSGGARGRDRPGGRHHHTGGTAVKYVDPVRNWPLTPARTAVVVVDVQAAEVEPALLEAYPEYARALSNRMLPALTRLVDGARAQGCEIVYTVIEALTADGRDRSLDHKLSDILVPKGSPLAAVLPEARKAADDIVLPKTSSGVFNSTILAYVLRNMGITNVIVAGLLTDQCVDMAVRDGADLGFYMVCAADACVAKTDARHEQALKAFGGYCRVQTVEAILADIAAAADTV</sequence>
<dbReference type="CDD" id="cd00431">
    <property type="entry name" value="cysteine_hydrolases"/>
    <property type="match status" value="1"/>
</dbReference>
<evidence type="ECO:0000313" key="5">
    <source>
        <dbReference type="Proteomes" id="UP000324065"/>
    </source>
</evidence>
<protein>
    <submittedName>
        <fullName evidence="4">Cysteine hydrolase</fullName>
    </submittedName>
</protein>
<dbReference type="AlphaFoldDB" id="A0A5M6ICY7"/>
<gene>
    <name evidence="4" type="ORF">F1188_06850</name>
</gene>
<evidence type="ECO:0000256" key="2">
    <source>
        <dbReference type="SAM" id="MobiDB-lite"/>
    </source>
</evidence>
<dbReference type="InterPro" id="IPR000868">
    <property type="entry name" value="Isochorismatase-like_dom"/>
</dbReference>
<dbReference type="Proteomes" id="UP000324065">
    <property type="component" value="Unassembled WGS sequence"/>
</dbReference>
<accession>A0A5M6ICY7</accession>
<dbReference type="InterPro" id="IPR050272">
    <property type="entry name" value="Isochorismatase-like_hydrls"/>
</dbReference>
<dbReference type="GO" id="GO:0016787">
    <property type="term" value="F:hydrolase activity"/>
    <property type="evidence" value="ECO:0007669"/>
    <property type="project" value="UniProtKB-KW"/>
</dbReference>
<dbReference type="Gene3D" id="3.40.50.850">
    <property type="entry name" value="Isochorismatase-like"/>
    <property type="match status" value="1"/>
</dbReference>
<dbReference type="PANTHER" id="PTHR43540:SF1">
    <property type="entry name" value="ISOCHORISMATASE HYDROLASE"/>
    <property type="match status" value="1"/>
</dbReference>
<dbReference type="InterPro" id="IPR036380">
    <property type="entry name" value="Isochorismatase-like_sf"/>
</dbReference>
<name>A0A5M6ICY7_9PROT</name>
<reference evidence="4 5" key="1">
    <citation type="submission" date="2019-09" db="EMBL/GenBank/DDBJ databases">
        <title>Genome sequence of Roseospira marina, one of the more divergent members of the non-sulfur purple photosynthetic bacterial family, the Rhodospirillaceae.</title>
        <authorList>
            <person name="Meyer T."/>
            <person name="Kyndt J."/>
        </authorList>
    </citation>
    <scope>NUCLEOTIDE SEQUENCE [LARGE SCALE GENOMIC DNA]</scope>
    <source>
        <strain evidence="4 5">DSM 15113</strain>
    </source>
</reference>
<dbReference type="OrthoDB" id="9807387at2"/>
<keyword evidence="1 4" id="KW-0378">Hydrolase</keyword>